<evidence type="ECO:0000313" key="1">
    <source>
        <dbReference type="EMBL" id="MBC9206168.1"/>
    </source>
</evidence>
<accession>A0ABR7RIA4</accession>
<keyword evidence="2" id="KW-1185">Reference proteome</keyword>
<reference evidence="1 2" key="1">
    <citation type="journal article" date="2013" name="Int. J. Syst. Evol. Microbiol.">
        <title>Roseomonas aerophila sp. nov., isolated from air.</title>
        <authorList>
            <person name="Kim S.J."/>
            <person name="Weon H.Y."/>
            <person name="Ahn J.H."/>
            <person name="Hong S.B."/>
            <person name="Seok S.J."/>
            <person name="Whang K.S."/>
            <person name="Kwon S.W."/>
        </authorList>
    </citation>
    <scope>NUCLEOTIDE SEQUENCE [LARGE SCALE GENOMIC DNA]</scope>
    <source>
        <strain evidence="1 2">NBRC 108923</strain>
    </source>
</reference>
<gene>
    <name evidence="1" type="ORF">IBL26_04915</name>
</gene>
<dbReference type="RefSeq" id="WP_187783345.1">
    <property type="nucleotide sequence ID" value="NZ_JACTVA010000005.1"/>
</dbReference>
<evidence type="ECO:0000313" key="2">
    <source>
        <dbReference type="Proteomes" id="UP000626026"/>
    </source>
</evidence>
<dbReference type="EMBL" id="JACTVA010000005">
    <property type="protein sequence ID" value="MBC9206168.1"/>
    <property type="molecule type" value="Genomic_DNA"/>
</dbReference>
<name>A0ABR7RIA4_9PROT</name>
<dbReference type="Proteomes" id="UP000626026">
    <property type="component" value="Unassembled WGS sequence"/>
</dbReference>
<organism evidence="1 2">
    <name type="scientific">Teichococcus aerophilus</name>
    <dbReference type="NCBI Taxonomy" id="1224513"/>
    <lineage>
        <taxon>Bacteria</taxon>
        <taxon>Pseudomonadati</taxon>
        <taxon>Pseudomonadota</taxon>
        <taxon>Alphaproteobacteria</taxon>
        <taxon>Acetobacterales</taxon>
        <taxon>Roseomonadaceae</taxon>
        <taxon>Roseomonas</taxon>
    </lineage>
</organism>
<sequence>MANTSQNSNAMINPRTIPKAAPRFLDPISSLLHLYLALHVMAKNRLKAILHTFAFFIEWQPNATLLRFVTVKVATIHFRVQWN</sequence>
<protein>
    <submittedName>
        <fullName evidence="1">Uncharacterized protein</fullName>
    </submittedName>
</protein>
<comment type="caution">
    <text evidence="1">The sequence shown here is derived from an EMBL/GenBank/DDBJ whole genome shotgun (WGS) entry which is preliminary data.</text>
</comment>
<proteinExistence type="predicted"/>